<reference evidence="2 3" key="1">
    <citation type="submission" date="2019-12" db="EMBL/GenBank/DDBJ databases">
        <authorList>
            <person name="Alioto T."/>
            <person name="Alioto T."/>
            <person name="Gomez Garrido J."/>
        </authorList>
    </citation>
    <scope>NUCLEOTIDE SEQUENCE [LARGE SCALE GENOMIC DNA]</scope>
</reference>
<proteinExistence type="predicted"/>
<dbReference type="EMBL" id="CACTIH010005449">
    <property type="protein sequence ID" value="CAA2993405.1"/>
    <property type="molecule type" value="Genomic_DNA"/>
</dbReference>
<protein>
    <submittedName>
        <fullName evidence="2">Uncharacterized protein</fullName>
    </submittedName>
</protein>
<dbReference type="Proteomes" id="UP000594638">
    <property type="component" value="Unassembled WGS sequence"/>
</dbReference>
<accession>A0A8S0SM21</accession>
<feature type="compositionally biased region" description="Basic and acidic residues" evidence="1">
    <location>
        <begin position="1"/>
        <end position="20"/>
    </location>
</feature>
<comment type="caution">
    <text evidence="2">The sequence shown here is derived from an EMBL/GenBank/DDBJ whole genome shotgun (WGS) entry which is preliminary data.</text>
</comment>
<keyword evidence="3" id="KW-1185">Reference proteome</keyword>
<dbReference type="Gramene" id="OE9A033325T5">
    <property type="protein sequence ID" value="OE9A033325C5"/>
    <property type="gene ID" value="OE9A033325"/>
</dbReference>
<evidence type="ECO:0000313" key="2">
    <source>
        <dbReference type="EMBL" id="CAA2993405.1"/>
    </source>
</evidence>
<name>A0A8S0SM21_OLEEU</name>
<evidence type="ECO:0000313" key="3">
    <source>
        <dbReference type="Proteomes" id="UP000594638"/>
    </source>
</evidence>
<dbReference type="OrthoDB" id="1845384at2759"/>
<feature type="region of interest" description="Disordered" evidence="1">
    <location>
        <begin position="1"/>
        <end position="66"/>
    </location>
</feature>
<organism evidence="2 3">
    <name type="scientific">Olea europaea subsp. europaea</name>
    <dbReference type="NCBI Taxonomy" id="158383"/>
    <lineage>
        <taxon>Eukaryota</taxon>
        <taxon>Viridiplantae</taxon>
        <taxon>Streptophyta</taxon>
        <taxon>Embryophyta</taxon>
        <taxon>Tracheophyta</taxon>
        <taxon>Spermatophyta</taxon>
        <taxon>Magnoliopsida</taxon>
        <taxon>eudicotyledons</taxon>
        <taxon>Gunneridae</taxon>
        <taxon>Pentapetalae</taxon>
        <taxon>asterids</taxon>
        <taxon>lamiids</taxon>
        <taxon>Lamiales</taxon>
        <taxon>Oleaceae</taxon>
        <taxon>Oleeae</taxon>
        <taxon>Olea</taxon>
    </lineage>
</organism>
<dbReference type="AlphaFoldDB" id="A0A8S0SM21"/>
<gene>
    <name evidence="2" type="ORF">OLEA9_A033325</name>
</gene>
<sequence length="66" mass="7417">MEGNLDKDTALKNDNGRPDNDENDSGEKMNIQGFEQTSPKEEVEIPECSEGYSPPKNMNSREEVDI</sequence>
<evidence type="ECO:0000256" key="1">
    <source>
        <dbReference type="SAM" id="MobiDB-lite"/>
    </source>
</evidence>